<dbReference type="Proteomes" id="UP000036923">
    <property type="component" value="Unassembled WGS sequence"/>
</dbReference>
<feature type="transmembrane region" description="Helical" evidence="1">
    <location>
        <begin position="46"/>
        <end position="66"/>
    </location>
</feature>
<sequence>MQSNKDIDNKGMDLKELRRFGFTLSIAIGLLFGLLIPFLRHKPYGIWPWIVAAILFMWALIMPSTLKNFYKVWMKIGMFLGRINTTILLIVVFFIVITPIGIVMKLFGYRPLDDKFDATANTYRKKSNQIPVERMEVPF</sequence>
<name>A0A0L6JJ04_9FIRM</name>
<keyword evidence="1" id="KW-0472">Membrane</keyword>
<dbReference type="InterPro" id="IPR045781">
    <property type="entry name" value="SxtJ"/>
</dbReference>
<dbReference type="OrthoDB" id="9790341at2"/>
<evidence type="ECO:0000313" key="3">
    <source>
        <dbReference type="Proteomes" id="UP000036923"/>
    </source>
</evidence>
<keyword evidence="1" id="KW-0812">Transmembrane</keyword>
<protein>
    <recommendedName>
        <fullName evidence="4">SxtJ</fullName>
    </recommendedName>
</protein>
<gene>
    <name evidence="2" type="ORF">Bccel_0974</name>
</gene>
<proteinExistence type="predicted"/>
<comment type="caution">
    <text evidence="2">The sequence shown here is derived from an EMBL/GenBank/DDBJ whole genome shotgun (WGS) entry which is preliminary data.</text>
</comment>
<feature type="transmembrane region" description="Helical" evidence="1">
    <location>
        <begin position="87"/>
        <end position="107"/>
    </location>
</feature>
<dbReference type="EMBL" id="LGTC01000001">
    <property type="protein sequence ID" value="KNY25714.1"/>
    <property type="molecule type" value="Genomic_DNA"/>
</dbReference>
<dbReference type="RefSeq" id="WP_050753117.1">
    <property type="nucleotide sequence ID" value="NZ_JQKC01000013.1"/>
</dbReference>
<evidence type="ECO:0000313" key="2">
    <source>
        <dbReference type="EMBL" id="KNY25714.1"/>
    </source>
</evidence>
<evidence type="ECO:0008006" key="4">
    <source>
        <dbReference type="Google" id="ProtNLM"/>
    </source>
</evidence>
<dbReference type="eggNOG" id="COG2192">
    <property type="taxonomic scope" value="Bacteria"/>
</dbReference>
<dbReference type="Pfam" id="PF19588">
    <property type="entry name" value="SxtJ"/>
    <property type="match status" value="1"/>
</dbReference>
<keyword evidence="3" id="KW-1185">Reference proteome</keyword>
<accession>A0A0L6JJ04</accession>
<dbReference type="AlphaFoldDB" id="A0A0L6JJ04"/>
<dbReference type="STRING" id="398512.Bccel_0974"/>
<reference evidence="3" key="1">
    <citation type="submission" date="2015-07" db="EMBL/GenBank/DDBJ databases">
        <title>Near-Complete Genome Sequence of the Cellulolytic Bacterium Bacteroides (Pseudobacteroides) cellulosolvens ATCC 35603.</title>
        <authorList>
            <person name="Dassa B."/>
            <person name="Utturkar S.M."/>
            <person name="Klingeman D.M."/>
            <person name="Hurt R.A."/>
            <person name="Keller M."/>
            <person name="Xu J."/>
            <person name="Reddy Y.H.K."/>
            <person name="Borovok I."/>
            <person name="Grinberg I.R."/>
            <person name="Lamed R."/>
            <person name="Zhivin O."/>
            <person name="Bayer E.A."/>
            <person name="Brown S.D."/>
        </authorList>
    </citation>
    <scope>NUCLEOTIDE SEQUENCE [LARGE SCALE GENOMIC DNA]</scope>
    <source>
        <strain evidence="3">DSM 2933</strain>
    </source>
</reference>
<keyword evidence="1" id="KW-1133">Transmembrane helix</keyword>
<organism evidence="2 3">
    <name type="scientific">Pseudobacteroides cellulosolvens ATCC 35603 = DSM 2933</name>
    <dbReference type="NCBI Taxonomy" id="398512"/>
    <lineage>
        <taxon>Bacteria</taxon>
        <taxon>Bacillati</taxon>
        <taxon>Bacillota</taxon>
        <taxon>Clostridia</taxon>
        <taxon>Eubacteriales</taxon>
        <taxon>Oscillospiraceae</taxon>
        <taxon>Pseudobacteroides</taxon>
    </lineage>
</organism>
<feature type="transmembrane region" description="Helical" evidence="1">
    <location>
        <begin position="20"/>
        <end position="40"/>
    </location>
</feature>
<evidence type="ECO:0000256" key="1">
    <source>
        <dbReference type="SAM" id="Phobius"/>
    </source>
</evidence>